<evidence type="ECO:0000313" key="2">
    <source>
        <dbReference type="Proteomes" id="UP000001542"/>
    </source>
</evidence>
<dbReference type="SMR" id="A2DDC9"/>
<dbReference type="KEGG" id="tva:5467158"/>
<reference evidence="1" key="1">
    <citation type="submission" date="2006-10" db="EMBL/GenBank/DDBJ databases">
        <authorList>
            <person name="Amadeo P."/>
            <person name="Zhao Q."/>
            <person name="Wortman J."/>
            <person name="Fraser-Liggett C."/>
            <person name="Carlton J."/>
        </authorList>
    </citation>
    <scope>NUCLEOTIDE SEQUENCE</scope>
    <source>
        <strain evidence="1">G3</strain>
    </source>
</reference>
<dbReference type="VEuPathDB" id="TrichDB:TVAG_013730"/>
<accession>A2DDC9</accession>
<sequence length="262" mass="30215">MRSEVKVHSNESLNFLLVGNCPIITSRRPALDSTSKKKLEPAFDLTGFPPPITNMKSIRPKTTMALARHRVKKEPLSTAKYAAIHNEETFLKNMENNLNIYADNHQRKIAQIHHDWEERYMTPFNDRLKSRLSGQVYDNYKLEQTRNMNTPSDTRSFSTLSYDKPINVPTLRVSVSGLRDRVHNSTMHVEKERQLTEIVNSLSSEGKVAPKPMKAIRPPEEVVAQLSHTRFYDGDGTCNKNGRRTFKQQFSSSLNRDFNYFD</sequence>
<dbReference type="AlphaFoldDB" id="A2DDC9"/>
<reference evidence="1" key="2">
    <citation type="journal article" date="2007" name="Science">
        <title>Draft genome sequence of the sexually transmitted pathogen Trichomonas vaginalis.</title>
        <authorList>
            <person name="Carlton J.M."/>
            <person name="Hirt R.P."/>
            <person name="Silva J.C."/>
            <person name="Delcher A.L."/>
            <person name="Schatz M."/>
            <person name="Zhao Q."/>
            <person name="Wortman J.R."/>
            <person name="Bidwell S.L."/>
            <person name="Alsmark U.C.M."/>
            <person name="Besteiro S."/>
            <person name="Sicheritz-Ponten T."/>
            <person name="Noel C.J."/>
            <person name="Dacks J.B."/>
            <person name="Foster P.G."/>
            <person name="Simillion C."/>
            <person name="Van de Peer Y."/>
            <person name="Miranda-Saavedra D."/>
            <person name="Barton G.J."/>
            <person name="Westrop G.D."/>
            <person name="Mueller S."/>
            <person name="Dessi D."/>
            <person name="Fiori P.L."/>
            <person name="Ren Q."/>
            <person name="Paulsen I."/>
            <person name="Zhang H."/>
            <person name="Bastida-Corcuera F.D."/>
            <person name="Simoes-Barbosa A."/>
            <person name="Brown M.T."/>
            <person name="Hayes R.D."/>
            <person name="Mukherjee M."/>
            <person name="Okumura C.Y."/>
            <person name="Schneider R."/>
            <person name="Smith A.J."/>
            <person name="Vanacova S."/>
            <person name="Villalvazo M."/>
            <person name="Haas B.J."/>
            <person name="Pertea M."/>
            <person name="Feldblyum T.V."/>
            <person name="Utterback T.R."/>
            <person name="Shu C.L."/>
            <person name="Osoegawa K."/>
            <person name="de Jong P.J."/>
            <person name="Hrdy I."/>
            <person name="Horvathova L."/>
            <person name="Zubacova Z."/>
            <person name="Dolezal P."/>
            <person name="Malik S.B."/>
            <person name="Logsdon J.M. Jr."/>
            <person name="Henze K."/>
            <person name="Gupta A."/>
            <person name="Wang C.C."/>
            <person name="Dunne R.L."/>
            <person name="Upcroft J.A."/>
            <person name="Upcroft P."/>
            <person name="White O."/>
            <person name="Salzberg S.L."/>
            <person name="Tang P."/>
            <person name="Chiu C.-H."/>
            <person name="Lee Y.-S."/>
            <person name="Embley T.M."/>
            <person name="Coombs G.H."/>
            <person name="Mottram J.C."/>
            <person name="Tachezy J."/>
            <person name="Fraser-Liggett C.M."/>
            <person name="Johnson P.J."/>
        </authorList>
    </citation>
    <scope>NUCLEOTIDE SEQUENCE [LARGE SCALE GENOMIC DNA]</scope>
    <source>
        <strain evidence="1">G3</strain>
    </source>
</reference>
<organism evidence="1 2">
    <name type="scientific">Trichomonas vaginalis (strain ATCC PRA-98 / G3)</name>
    <dbReference type="NCBI Taxonomy" id="412133"/>
    <lineage>
        <taxon>Eukaryota</taxon>
        <taxon>Metamonada</taxon>
        <taxon>Parabasalia</taxon>
        <taxon>Trichomonadida</taxon>
        <taxon>Trichomonadidae</taxon>
        <taxon>Trichomonas</taxon>
    </lineage>
</organism>
<evidence type="ECO:0000313" key="1">
    <source>
        <dbReference type="EMBL" id="EAY21608.1"/>
    </source>
</evidence>
<keyword evidence="2" id="KW-1185">Reference proteome</keyword>
<name>A2DDC9_TRIV3</name>
<proteinExistence type="predicted"/>
<dbReference type="EMBL" id="DS113189">
    <property type="protein sequence ID" value="EAY21608.1"/>
    <property type="molecule type" value="Genomic_DNA"/>
</dbReference>
<gene>
    <name evidence="1" type="ORF">TVAG_013730</name>
</gene>
<protein>
    <submittedName>
        <fullName evidence="1">Uncharacterized protein</fullName>
    </submittedName>
</protein>
<dbReference type="VEuPathDB" id="TrichDB:TVAGG3_0986600"/>
<dbReference type="InParanoid" id="A2DDC9"/>
<dbReference type="Proteomes" id="UP000001542">
    <property type="component" value="Unassembled WGS sequence"/>
</dbReference>
<dbReference type="RefSeq" id="XP_001582594.1">
    <property type="nucleotide sequence ID" value="XM_001582544.1"/>
</dbReference>